<dbReference type="PRINTS" id="PR00738">
    <property type="entry name" value="GLHYDRLASE20"/>
</dbReference>
<evidence type="ECO:0000256" key="4">
    <source>
        <dbReference type="ARBA" id="ARBA00022801"/>
    </source>
</evidence>
<dbReference type="EMBL" id="JBHUPB010000004">
    <property type="protein sequence ID" value="MFD2966953.1"/>
    <property type="molecule type" value="Genomic_DNA"/>
</dbReference>
<comment type="similarity">
    <text evidence="2">Belongs to the glycosyl hydrolase 20 family.</text>
</comment>
<dbReference type="PANTHER" id="PTHR22600:SF57">
    <property type="entry name" value="BETA-N-ACETYLHEXOSAMINIDASE"/>
    <property type="match status" value="1"/>
</dbReference>
<dbReference type="SUPFAM" id="SSF55545">
    <property type="entry name" value="beta-N-acetylhexosaminidase-like domain"/>
    <property type="match status" value="1"/>
</dbReference>
<keyword evidence="5" id="KW-0326">Glycosidase</keyword>
<reference evidence="11" key="1">
    <citation type="journal article" date="2019" name="Int. J. Syst. Evol. Microbiol.">
        <title>The Global Catalogue of Microorganisms (GCM) 10K type strain sequencing project: providing services to taxonomists for standard genome sequencing and annotation.</title>
        <authorList>
            <consortium name="The Broad Institute Genomics Platform"/>
            <consortium name="The Broad Institute Genome Sequencing Center for Infectious Disease"/>
            <person name="Wu L."/>
            <person name="Ma J."/>
        </authorList>
    </citation>
    <scope>NUCLEOTIDE SEQUENCE [LARGE SCALE GENOMIC DNA]</scope>
    <source>
        <strain evidence="11">KCTC 22814</strain>
    </source>
</reference>
<evidence type="ECO:0000256" key="6">
    <source>
        <dbReference type="SAM" id="SignalP"/>
    </source>
</evidence>
<dbReference type="InterPro" id="IPR017853">
    <property type="entry name" value="GH"/>
</dbReference>
<dbReference type="InterPro" id="IPR025705">
    <property type="entry name" value="Beta_hexosaminidase_sua/sub"/>
</dbReference>
<dbReference type="InterPro" id="IPR029018">
    <property type="entry name" value="Hex-like_dom2"/>
</dbReference>
<evidence type="ECO:0000256" key="1">
    <source>
        <dbReference type="ARBA" id="ARBA00001231"/>
    </source>
</evidence>
<evidence type="ECO:0000256" key="3">
    <source>
        <dbReference type="ARBA" id="ARBA00012663"/>
    </source>
</evidence>
<keyword evidence="4" id="KW-0378">Hydrolase</keyword>
<evidence type="ECO:0000256" key="2">
    <source>
        <dbReference type="ARBA" id="ARBA00006285"/>
    </source>
</evidence>
<evidence type="ECO:0000259" key="9">
    <source>
        <dbReference type="Pfam" id="PF13290"/>
    </source>
</evidence>
<proteinExistence type="inferred from homology"/>
<keyword evidence="6" id="KW-0732">Signal</keyword>
<dbReference type="InterPro" id="IPR015883">
    <property type="entry name" value="Glyco_hydro_20_cat"/>
</dbReference>
<feature type="domain" description="Glycoside hydrolase family 20 catalytic" evidence="7">
    <location>
        <begin position="305"/>
        <end position="717"/>
    </location>
</feature>
<dbReference type="Gene3D" id="2.60.40.290">
    <property type="match status" value="1"/>
</dbReference>
<dbReference type="SUPFAM" id="SSF81296">
    <property type="entry name" value="E set domains"/>
    <property type="match status" value="1"/>
</dbReference>
<gene>
    <name evidence="10" type="ORF">ACFS7Y_06125</name>
</gene>
<dbReference type="PROSITE" id="PS51257">
    <property type="entry name" value="PROKAR_LIPOPROTEIN"/>
    <property type="match status" value="1"/>
</dbReference>
<dbReference type="PANTHER" id="PTHR22600">
    <property type="entry name" value="BETA-HEXOSAMINIDASE"/>
    <property type="match status" value="1"/>
</dbReference>
<comment type="catalytic activity">
    <reaction evidence="1">
        <text>Hydrolysis of terminal non-reducing N-acetyl-D-hexosamine residues in N-acetyl-beta-D-hexosaminides.</text>
        <dbReference type="EC" id="3.2.1.52"/>
    </reaction>
</comment>
<dbReference type="Gene3D" id="3.30.379.10">
    <property type="entry name" value="Chitobiase/beta-hexosaminidase domain 2-like"/>
    <property type="match status" value="1"/>
</dbReference>
<dbReference type="InterPro" id="IPR012291">
    <property type="entry name" value="CBM2_carb-bd_dom_sf"/>
</dbReference>
<organism evidence="10 11">
    <name type="scientific">Sphingobacterium bambusae</name>
    <dbReference type="NCBI Taxonomy" id="662858"/>
    <lineage>
        <taxon>Bacteria</taxon>
        <taxon>Pseudomonadati</taxon>
        <taxon>Bacteroidota</taxon>
        <taxon>Sphingobacteriia</taxon>
        <taxon>Sphingobacteriales</taxon>
        <taxon>Sphingobacteriaceae</taxon>
        <taxon>Sphingobacterium</taxon>
    </lineage>
</organism>
<evidence type="ECO:0000313" key="10">
    <source>
        <dbReference type="EMBL" id="MFD2966953.1"/>
    </source>
</evidence>
<dbReference type="Proteomes" id="UP001597525">
    <property type="component" value="Unassembled WGS sequence"/>
</dbReference>
<dbReference type="EC" id="3.2.1.52" evidence="3"/>
<evidence type="ECO:0000256" key="5">
    <source>
        <dbReference type="ARBA" id="ARBA00023295"/>
    </source>
</evidence>
<feature type="domain" description="GH29D-like beta-sandwich" evidence="9">
    <location>
        <begin position="770"/>
        <end position="824"/>
    </location>
</feature>
<dbReference type="InterPro" id="IPR015882">
    <property type="entry name" value="HEX_bac_N"/>
</dbReference>
<dbReference type="InterPro" id="IPR013783">
    <property type="entry name" value="Ig-like_fold"/>
</dbReference>
<dbReference type="InterPro" id="IPR059177">
    <property type="entry name" value="GH29D-like_dom"/>
</dbReference>
<evidence type="ECO:0000259" key="7">
    <source>
        <dbReference type="Pfam" id="PF00728"/>
    </source>
</evidence>
<evidence type="ECO:0000313" key="11">
    <source>
        <dbReference type="Proteomes" id="UP001597525"/>
    </source>
</evidence>
<keyword evidence="11" id="KW-1185">Reference proteome</keyword>
<dbReference type="Gene3D" id="2.60.40.10">
    <property type="entry name" value="Immunoglobulins"/>
    <property type="match status" value="1"/>
</dbReference>
<dbReference type="InterPro" id="IPR014756">
    <property type="entry name" value="Ig_E-set"/>
</dbReference>
<feature type="chain" id="PRO_5046913075" description="beta-N-acetylhexosaminidase" evidence="6">
    <location>
        <begin position="23"/>
        <end position="829"/>
    </location>
</feature>
<feature type="domain" description="Beta-hexosaminidase bacterial type N-terminal" evidence="8">
    <location>
        <begin position="181"/>
        <end position="301"/>
    </location>
</feature>
<comment type="caution">
    <text evidence="10">The sequence shown here is derived from an EMBL/GenBank/DDBJ whole genome shotgun (WGS) entry which is preliminary data.</text>
</comment>
<dbReference type="Pfam" id="PF00728">
    <property type="entry name" value="Glyco_hydro_20"/>
    <property type="match status" value="1"/>
</dbReference>
<name>A0ABW6BBR6_9SPHI</name>
<evidence type="ECO:0000259" key="8">
    <source>
        <dbReference type="Pfam" id="PF02838"/>
    </source>
</evidence>
<accession>A0ABW6BBR6</accession>
<dbReference type="Pfam" id="PF02838">
    <property type="entry name" value="Glyco_hydro_20b"/>
    <property type="match status" value="1"/>
</dbReference>
<dbReference type="SUPFAM" id="SSF51445">
    <property type="entry name" value="(Trans)glycosidases"/>
    <property type="match status" value="1"/>
</dbReference>
<sequence length="829" mass="92368">MKIKNKICTTIASLCFAGVGCAAYGQVAQSPISLHWRKAASYNGKDNLELNLVLKNTGTQVVDLKNADLWFNAIFPIDERQATSYTLSDENGNLFRIRFADNVQIQPQDSLQLSYASKYPILNVSNVPNGFYLQDRSNPDVVSPLSLHATAIKPDANEQTLYWAKLYDKNASRQVSTARKPVLPTPKSIKEQQGQLVLEGAISYWVDPAFQSEMSNLQTFATMFGQLTFIGAEEKKAKVQVKKATGYGKEAYALRVNKDGVLIEASEGAGVFYALQSLRSLIAPKAFDSGALTLPLVDIKDEPRYAYRGFMLDISRNFKDKATILKYIDLLSHYKINTFHFHFIDDEGWRIEIAALPELTAVGANRTAAFGITGSGIQPSYGSGSGATSGHFLSRQDFIEILRYANQRHITVVPEIETPGHARASIKAMEARYQSFLAKGDRKEAEKYLLHDFEDQSVYSSAQYWNDNVMNVALPSVYTFIGVVLDEFKSMYAAAGLTLQKVSLGGDEVPNGSWEKSPKIKQLMDSTGMKSVYEVWPYYIAKVNKLCQEKGLQLAGWEEMGMVNKGKGMEVNQELASANIQLDVWNNLVGGGQEDLAYRLANAGYPTVYISANNNYFDMAWDTNFEEPGLKWASYADLYQSYTFLPENFFASIGHSVNGAKFEKGHFNAKKRLNEKGKSNLLGVKGGLWAETVVTGDRLDYMVFPRLFSLAERAWAQRKAYEDDAKFDVNTFNKDYSEFLNKVSQVELPKIAKTVKFRLPAVGVKEINGKLHANVEYAGFPIYYSTDGTVPTLSSLRYNAPIELKAGQVYSFVVLDADGRQGTVSVIQK</sequence>
<protein>
    <recommendedName>
        <fullName evidence="3">beta-N-acetylhexosaminidase</fullName>
        <ecNumber evidence="3">3.2.1.52</ecNumber>
    </recommendedName>
</protein>
<dbReference type="RefSeq" id="WP_320182651.1">
    <property type="nucleotide sequence ID" value="NZ_CP138332.1"/>
</dbReference>
<dbReference type="Pfam" id="PF13290">
    <property type="entry name" value="CHB_HEX_C_1"/>
    <property type="match status" value="1"/>
</dbReference>
<feature type="signal peptide" evidence="6">
    <location>
        <begin position="1"/>
        <end position="22"/>
    </location>
</feature>
<dbReference type="Gene3D" id="3.20.20.80">
    <property type="entry name" value="Glycosidases"/>
    <property type="match status" value="1"/>
</dbReference>